<sequence>MRQRLLVEVIYFLFQLLFAYAAIIKLMDLEKFQGQIGQSSLLTSYANFLSWSVPVIELCVVIVLSISKIRLIGMYGAVVIMATFTWYVFYILNFDPNIPCSCGGILDSMGWTEHLIFNASFLILAVVCVVLESTPRSVAI</sequence>
<evidence type="ECO:0000256" key="2">
    <source>
        <dbReference type="ARBA" id="ARBA00022692"/>
    </source>
</evidence>
<dbReference type="RefSeq" id="WP_112746315.1">
    <property type="nucleotide sequence ID" value="NZ_QMFY01000003.1"/>
</dbReference>
<comment type="caution">
    <text evidence="7">The sequence shown here is derived from an EMBL/GenBank/DDBJ whole genome shotgun (WGS) entry which is preliminary data.</text>
</comment>
<evidence type="ECO:0000256" key="3">
    <source>
        <dbReference type="ARBA" id="ARBA00022989"/>
    </source>
</evidence>
<feature type="transmembrane region" description="Helical" evidence="5">
    <location>
        <begin position="71"/>
        <end position="91"/>
    </location>
</feature>
<dbReference type="OrthoDB" id="673785at2"/>
<evidence type="ECO:0000313" key="7">
    <source>
        <dbReference type="EMBL" id="RAW01575.1"/>
    </source>
</evidence>
<comment type="subcellular location">
    <subcellularLocation>
        <location evidence="1">Membrane</location>
        <topology evidence="1">Multi-pass membrane protein</topology>
    </subcellularLocation>
</comment>
<dbReference type="InterPro" id="IPR009908">
    <property type="entry name" value="Methylamine_util_MauE"/>
</dbReference>
<dbReference type="Pfam" id="PF07291">
    <property type="entry name" value="MauE"/>
    <property type="match status" value="1"/>
</dbReference>
<dbReference type="Proteomes" id="UP000251889">
    <property type="component" value="Unassembled WGS sequence"/>
</dbReference>
<name>A0A364Y5R9_9BACT</name>
<gene>
    <name evidence="7" type="ORF">DQQ10_07910</name>
</gene>
<keyword evidence="2 5" id="KW-0812">Transmembrane</keyword>
<evidence type="ECO:0000259" key="6">
    <source>
        <dbReference type="Pfam" id="PF07291"/>
    </source>
</evidence>
<keyword evidence="3 5" id="KW-1133">Transmembrane helix</keyword>
<evidence type="ECO:0000256" key="5">
    <source>
        <dbReference type="SAM" id="Phobius"/>
    </source>
</evidence>
<feature type="transmembrane region" description="Helical" evidence="5">
    <location>
        <begin position="45"/>
        <end position="64"/>
    </location>
</feature>
<evidence type="ECO:0000313" key="8">
    <source>
        <dbReference type="Proteomes" id="UP000251889"/>
    </source>
</evidence>
<feature type="domain" description="Methylamine utilisation protein MauE" evidence="6">
    <location>
        <begin position="5"/>
        <end position="130"/>
    </location>
</feature>
<keyword evidence="8" id="KW-1185">Reference proteome</keyword>
<reference evidence="7 8" key="1">
    <citation type="submission" date="2018-06" db="EMBL/GenBank/DDBJ databases">
        <title>Chryseolinea flavus sp. nov., a member of the phylum Bacteroidetes isolated from soil.</title>
        <authorList>
            <person name="Li Y."/>
            <person name="Wang J."/>
        </authorList>
    </citation>
    <scope>NUCLEOTIDE SEQUENCE [LARGE SCALE GENOMIC DNA]</scope>
    <source>
        <strain evidence="7 8">SDU1-6</strain>
    </source>
</reference>
<keyword evidence="4 5" id="KW-0472">Membrane</keyword>
<proteinExistence type="predicted"/>
<dbReference type="UniPathway" id="UPA00895"/>
<feature type="transmembrane region" description="Helical" evidence="5">
    <location>
        <begin position="111"/>
        <end position="131"/>
    </location>
</feature>
<dbReference type="GO" id="GO:0030416">
    <property type="term" value="P:methylamine metabolic process"/>
    <property type="evidence" value="ECO:0007669"/>
    <property type="project" value="InterPro"/>
</dbReference>
<dbReference type="GO" id="GO:0016020">
    <property type="term" value="C:membrane"/>
    <property type="evidence" value="ECO:0007669"/>
    <property type="project" value="UniProtKB-SubCell"/>
</dbReference>
<evidence type="ECO:0000256" key="4">
    <source>
        <dbReference type="ARBA" id="ARBA00023136"/>
    </source>
</evidence>
<protein>
    <recommendedName>
        <fullName evidence="6">Methylamine utilisation protein MauE domain-containing protein</fullName>
    </recommendedName>
</protein>
<organism evidence="7 8">
    <name type="scientific">Pseudochryseolinea flava</name>
    <dbReference type="NCBI Taxonomy" id="2059302"/>
    <lineage>
        <taxon>Bacteria</taxon>
        <taxon>Pseudomonadati</taxon>
        <taxon>Bacteroidota</taxon>
        <taxon>Cytophagia</taxon>
        <taxon>Cytophagales</taxon>
        <taxon>Fulvivirgaceae</taxon>
        <taxon>Pseudochryseolinea</taxon>
    </lineage>
</organism>
<accession>A0A364Y5R9</accession>
<evidence type="ECO:0000256" key="1">
    <source>
        <dbReference type="ARBA" id="ARBA00004141"/>
    </source>
</evidence>
<dbReference type="AlphaFoldDB" id="A0A364Y5R9"/>
<dbReference type="EMBL" id="QMFY01000003">
    <property type="protein sequence ID" value="RAW01575.1"/>
    <property type="molecule type" value="Genomic_DNA"/>
</dbReference>